<accession>A0A3B1DPH4</accession>
<organism evidence="1">
    <name type="scientific">hydrothermal vent metagenome</name>
    <dbReference type="NCBI Taxonomy" id="652676"/>
    <lineage>
        <taxon>unclassified sequences</taxon>
        <taxon>metagenomes</taxon>
        <taxon>ecological metagenomes</taxon>
    </lineage>
</organism>
<sequence length="313" mass="35427">MTSPHSGNPVFVQKEIPFEQRAPSTVWELLPATSSLPSSVWVWFKPTFAPQSLVFQIPDETWQQIPPVQLTLRQLLQAAEVPVEKVLKWHLHGNIYEGMDGTNPLFDQIILPAEGGIVPAINVSLQVSVPQSIAPSSLSPAVVIEKGVSEWMEEIEEDWNESLKLEAKLVLLRKQVVGLLSRLNSLNRELTTEEQLCGDRQDLTEWQDARRWLRDSIGRLSRLMKELDIGITSPAGKRSGFEQIYEQHILPRQPFEGLEQSQRDFKTHHKALQTLLSRLTVANNNANTDGVNRAQRILSKISAKARQARSKRK</sequence>
<gene>
    <name evidence="1" type="ORF">MNBD_PLANCTO02-2575</name>
</gene>
<reference evidence="1" key="1">
    <citation type="submission" date="2018-06" db="EMBL/GenBank/DDBJ databases">
        <authorList>
            <person name="Zhirakovskaya E."/>
        </authorList>
    </citation>
    <scope>NUCLEOTIDE SEQUENCE</scope>
</reference>
<name>A0A3B1DPH4_9ZZZZ</name>
<proteinExistence type="predicted"/>
<evidence type="ECO:0000313" key="1">
    <source>
        <dbReference type="EMBL" id="VAX37968.1"/>
    </source>
</evidence>
<dbReference type="AlphaFoldDB" id="A0A3B1DPH4"/>
<dbReference type="EMBL" id="UOGL01000156">
    <property type="protein sequence ID" value="VAX37968.1"/>
    <property type="molecule type" value="Genomic_DNA"/>
</dbReference>
<protein>
    <submittedName>
        <fullName evidence="1">Mobile element protein</fullName>
    </submittedName>
</protein>